<dbReference type="InterPro" id="IPR027417">
    <property type="entry name" value="P-loop_NTPase"/>
</dbReference>
<evidence type="ECO:0000313" key="3">
    <source>
        <dbReference type="EMBL" id="OMJ75806.1"/>
    </source>
</evidence>
<dbReference type="SMART" id="SM00173">
    <property type="entry name" value="RAS"/>
    <property type="match status" value="1"/>
</dbReference>
<dbReference type="GO" id="GO:0005525">
    <property type="term" value="F:GTP binding"/>
    <property type="evidence" value="ECO:0007669"/>
    <property type="project" value="UniProtKB-KW"/>
</dbReference>
<evidence type="ECO:0000256" key="1">
    <source>
        <dbReference type="ARBA" id="ARBA00022741"/>
    </source>
</evidence>
<organism evidence="3 4">
    <name type="scientific">Stentor coeruleus</name>
    <dbReference type="NCBI Taxonomy" id="5963"/>
    <lineage>
        <taxon>Eukaryota</taxon>
        <taxon>Sar</taxon>
        <taxon>Alveolata</taxon>
        <taxon>Ciliophora</taxon>
        <taxon>Postciliodesmatophora</taxon>
        <taxon>Heterotrichea</taxon>
        <taxon>Heterotrichida</taxon>
        <taxon>Stentoridae</taxon>
        <taxon>Stentor</taxon>
    </lineage>
</organism>
<dbReference type="PANTHER" id="PTHR47977">
    <property type="entry name" value="RAS-RELATED PROTEIN RAB"/>
    <property type="match status" value="1"/>
</dbReference>
<dbReference type="InterPro" id="IPR005225">
    <property type="entry name" value="Small_GTP-bd"/>
</dbReference>
<dbReference type="OrthoDB" id="9989112at2759"/>
<proteinExistence type="predicted"/>
<dbReference type="SMART" id="SM00175">
    <property type="entry name" value="RAB"/>
    <property type="match status" value="1"/>
</dbReference>
<dbReference type="SUPFAM" id="SSF52540">
    <property type="entry name" value="P-loop containing nucleoside triphosphate hydrolases"/>
    <property type="match status" value="1"/>
</dbReference>
<sequence length="197" mass="22332">MAEDFTYKILILGDMSVGKTSLLVRFCRNVFNQNIMQSSGLSFLPKEISIDGENVILALWDTAATEAFRSINKSYYRGAHGVIMVFDQSNIKTFYSIPSWITEAQDIINIDKPIFVLANKCDLTEKVEVPKDMIEEFCFSNQYTLFNVSAKTGFNVSAAFTELARVIHKNKSKNSQLKLSMTISENITEDQEDFCKC</sequence>
<dbReference type="PROSITE" id="PS51417">
    <property type="entry name" value="ARF"/>
    <property type="match status" value="1"/>
</dbReference>
<protein>
    <submittedName>
        <fullName evidence="3">Uncharacterized protein</fullName>
    </submittedName>
</protein>
<dbReference type="GO" id="GO:0003924">
    <property type="term" value="F:GTPase activity"/>
    <property type="evidence" value="ECO:0007669"/>
    <property type="project" value="InterPro"/>
</dbReference>
<keyword evidence="1" id="KW-0547">Nucleotide-binding</keyword>
<gene>
    <name evidence="3" type="ORF">SteCoe_24987</name>
</gene>
<dbReference type="SMART" id="SM00174">
    <property type="entry name" value="RHO"/>
    <property type="match status" value="1"/>
</dbReference>
<dbReference type="Proteomes" id="UP000187209">
    <property type="component" value="Unassembled WGS sequence"/>
</dbReference>
<comment type="caution">
    <text evidence="3">The sequence shown here is derived from an EMBL/GenBank/DDBJ whole genome shotgun (WGS) entry which is preliminary data.</text>
</comment>
<dbReference type="EMBL" id="MPUH01000668">
    <property type="protein sequence ID" value="OMJ75806.1"/>
    <property type="molecule type" value="Genomic_DNA"/>
</dbReference>
<reference evidence="3 4" key="1">
    <citation type="submission" date="2016-11" db="EMBL/GenBank/DDBJ databases">
        <title>The macronuclear genome of Stentor coeruleus: a giant cell with tiny introns.</title>
        <authorList>
            <person name="Slabodnick M."/>
            <person name="Ruby J.G."/>
            <person name="Reiff S.B."/>
            <person name="Swart E.C."/>
            <person name="Gosai S."/>
            <person name="Prabakaran S."/>
            <person name="Witkowska E."/>
            <person name="Larue G.E."/>
            <person name="Fisher S."/>
            <person name="Freeman R.M."/>
            <person name="Gunawardena J."/>
            <person name="Chu W."/>
            <person name="Stover N.A."/>
            <person name="Gregory B.D."/>
            <person name="Nowacki M."/>
            <person name="Derisi J."/>
            <person name="Roy S.W."/>
            <person name="Marshall W.F."/>
            <person name="Sood P."/>
        </authorList>
    </citation>
    <scope>NUCLEOTIDE SEQUENCE [LARGE SCALE GENOMIC DNA]</scope>
    <source>
        <strain evidence="3">WM001</strain>
    </source>
</reference>
<dbReference type="CDD" id="cd00154">
    <property type="entry name" value="Rab"/>
    <property type="match status" value="1"/>
</dbReference>
<dbReference type="PRINTS" id="PR00449">
    <property type="entry name" value="RASTRNSFRMNG"/>
</dbReference>
<keyword evidence="2" id="KW-0342">GTP-binding</keyword>
<dbReference type="NCBIfam" id="TIGR00231">
    <property type="entry name" value="small_GTP"/>
    <property type="match status" value="1"/>
</dbReference>
<dbReference type="PROSITE" id="PS51419">
    <property type="entry name" value="RAB"/>
    <property type="match status" value="1"/>
</dbReference>
<evidence type="ECO:0000313" key="4">
    <source>
        <dbReference type="Proteomes" id="UP000187209"/>
    </source>
</evidence>
<dbReference type="FunFam" id="3.40.50.300:FF:001329">
    <property type="entry name" value="Small GTP-binding protein, putative"/>
    <property type="match status" value="1"/>
</dbReference>
<dbReference type="InterPro" id="IPR001806">
    <property type="entry name" value="Small_GTPase"/>
</dbReference>
<dbReference type="Pfam" id="PF00071">
    <property type="entry name" value="Ras"/>
    <property type="match status" value="1"/>
</dbReference>
<keyword evidence="4" id="KW-1185">Reference proteome</keyword>
<accession>A0A1R2BG99</accession>
<dbReference type="AlphaFoldDB" id="A0A1R2BG99"/>
<dbReference type="InterPro" id="IPR050227">
    <property type="entry name" value="Rab"/>
</dbReference>
<evidence type="ECO:0000256" key="2">
    <source>
        <dbReference type="ARBA" id="ARBA00023134"/>
    </source>
</evidence>
<name>A0A1R2BG99_9CILI</name>
<dbReference type="Gene3D" id="3.40.50.300">
    <property type="entry name" value="P-loop containing nucleotide triphosphate hydrolases"/>
    <property type="match status" value="1"/>
</dbReference>
<dbReference type="PROSITE" id="PS51421">
    <property type="entry name" value="RAS"/>
    <property type="match status" value="1"/>
</dbReference>